<reference evidence="1 2" key="1">
    <citation type="journal article" date="2019" name="Commun. Biol.">
        <title>The bagworm genome reveals a unique fibroin gene that provides high tensile strength.</title>
        <authorList>
            <person name="Kono N."/>
            <person name="Nakamura H."/>
            <person name="Ohtoshi R."/>
            <person name="Tomita M."/>
            <person name="Numata K."/>
            <person name="Arakawa K."/>
        </authorList>
    </citation>
    <scope>NUCLEOTIDE SEQUENCE [LARGE SCALE GENOMIC DNA]</scope>
</reference>
<gene>
    <name evidence="1" type="ORF">EVAR_47529_1</name>
</gene>
<name>A0A4C1XUZ1_EUMVA</name>
<keyword evidence="2" id="KW-1185">Reference proteome</keyword>
<evidence type="ECO:0000313" key="1">
    <source>
        <dbReference type="EMBL" id="GBP66029.1"/>
    </source>
</evidence>
<proteinExistence type="predicted"/>
<comment type="caution">
    <text evidence="1">The sequence shown here is derived from an EMBL/GenBank/DDBJ whole genome shotgun (WGS) entry which is preliminary data.</text>
</comment>
<dbReference type="EMBL" id="BGZK01000945">
    <property type="protein sequence ID" value="GBP66029.1"/>
    <property type="molecule type" value="Genomic_DNA"/>
</dbReference>
<accession>A0A4C1XUZ1</accession>
<dbReference type="AlphaFoldDB" id="A0A4C1XUZ1"/>
<organism evidence="1 2">
    <name type="scientific">Eumeta variegata</name>
    <name type="common">Bagworm moth</name>
    <name type="synonym">Eumeta japonica</name>
    <dbReference type="NCBI Taxonomy" id="151549"/>
    <lineage>
        <taxon>Eukaryota</taxon>
        <taxon>Metazoa</taxon>
        <taxon>Ecdysozoa</taxon>
        <taxon>Arthropoda</taxon>
        <taxon>Hexapoda</taxon>
        <taxon>Insecta</taxon>
        <taxon>Pterygota</taxon>
        <taxon>Neoptera</taxon>
        <taxon>Endopterygota</taxon>
        <taxon>Lepidoptera</taxon>
        <taxon>Glossata</taxon>
        <taxon>Ditrysia</taxon>
        <taxon>Tineoidea</taxon>
        <taxon>Psychidae</taxon>
        <taxon>Oiketicinae</taxon>
        <taxon>Eumeta</taxon>
    </lineage>
</organism>
<dbReference type="Proteomes" id="UP000299102">
    <property type="component" value="Unassembled WGS sequence"/>
</dbReference>
<sequence>MTAHSSDEGPCWRGHFRSETQKAGNVSSQAALHFISPHRYWRTLDECAWASGGAVAFWLLESGRKKKQRFLF</sequence>
<evidence type="ECO:0000313" key="2">
    <source>
        <dbReference type="Proteomes" id="UP000299102"/>
    </source>
</evidence>
<protein>
    <submittedName>
        <fullName evidence="1">Uncharacterized protein</fullName>
    </submittedName>
</protein>